<accession>A0AAX2AF07</accession>
<gene>
    <name evidence="1" type="ORF">CP985_13490</name>
</gene>
<protein>
    <submittedName>
        <fullName evidence="1">Uncharacterized protein</fullName>
    </submittedName>
</protein>
<comment type="caution">
    <text evidence="1">The sequence shown here is derived from an EMBL/GenBank/DDBJ whole genome shotgun (WGS) entry which is preliminary data.</text>
</comment>
<sequence length="189" mass="22418">MSLSDLSRARKEYKCYDCNKPISKGDKYIRLSRGDNYVQVRGAWNQNNPYFKEQHPVCKECYLRENPIVEATSFEKGKYYSYLWDDDKFNSDEDKNCIIATRTVFVEDIYAINKTTEKEKKIKCDKDYIGSKKFDLEYELDATTICLNTYRGNFFEVTDKDIIRQSKEIKEEQEKELDYWSDLAEAQAV</sequence>
<evidence type="ECO:0000313" key="2">
    <source>
        <dbReference type="Proteomes" id="UP000290092"/>
    </source>
</evidence>
<organism evidence="1 2">
    <name type="scientific">Malaciobacter mytili LMG 24559</name>
    <dbReference type="NCBI Taxonomy" id="1032238"/>
    <lineage>
        <taxon>Bacteria</taxon>
        <taxon>Pseudomonadati</taxon>
        <taxon>Campylobacterota</taxon>
        <taxon>Epsilonproteobacteria</taxon>
        <taxon>Campylobacterales</taxon>
        <taxon>Arcobacteraceae</taxon>
        <taxon>Malaciobacter</taxon>
    </lineage>
</organism>
<dbReference type="AlphaFoldDB" id="A0AAX2AF07"/>
<dbReference type="KEGG" id="amyt:AMYT_a0200"/>
<proteinExistence type="predicted"/>
<dbReference type="Proteomes" id="UP000290092">
    <property type="component" value="Unassembled WGS sequence"/>
</dbReference>
<evidence type="ECO:0000313" key="1">
    <source>
        <dbReference type="EMBL" id="RXK13002.1"/>
    </source>
</evidence>
<dbReference type="RefSeq" id="WP_114843399.1">
    <property type="nucleotide sequence ID" value="NZ_CP031220.1"/>
</dbReference>
<reference evidence="1 2" key="1">
    <citation type="submission" date="2017-09" db="EMBL/GenBank/DDBJ databases">
        <title>Genomics of the genus Arcobacter.</title>
        <authorList>
            <person name="Perez-Cataluna A."/>
            <person name="Figueras M.J."/>
            <person name="Salas-Masso N."/>
        </authorList>
    </citation>
    <scope>NUCLEOTIDE SEQUENCE [LARGE SCALE GENOMIC DNA]</scope>
    <source>
        <strain evidence="1 2">CECT 7386</strain>
    </source>
</reference>
<dbReference type="EMBL" id="NXID01000065">
    <property type="protein sequence ID" value="RXK13002.1"/>
    <property type="molecule type" value="Genomic_DNA"/>
</dbReference>
<keyword evidence="2" id="KW-1185">Reference proteome</keyword>
<name>A0AAX2AF07_9BACT</name>